<dbReference type="GO" id="GO:0030496">
    <property type="term" value="C:midbody"/>
    <property type="evidence" value="ECO:0007669"/>
    <property type="project" value="TreeGrafter"/>
</dbReference>
<sequence>MASKDLLSCSVFKDTWNECQDIQERLFENLREEFQWLDEIFHTACSAFTVKSKKLEQMPKTPSAKNRMQNRKRKQDMIKVNEELTPKTSKQKVTRLKFDDPVEDQDDSECMNTSRPLRKCRTSKNVPKVKTAPKQRKGKKMEEFCCSMEALCPGLSLLKHEQIGQNNQVPEASGQSEVNKRLSEIHVSSTNGNILQTDDSSPSVKTRVRDYENLILTPHNQSGSKTMSSKTLAKVNGGSNSKSSPRIGLGGSRLSPCLTNADSGRQKSTKVDKEPPQGSPAPKQTRTRLRLKKQQEKETSLETMTCTETNVQEQFDTQSAYPNTESEEGSSTTLEYQRSLKAVSTQESVSETQVNISDMYELSENGTELRLQKYEVVKNKATLGSKESKMDGQHQVQNSLDLISEGALDTDRDSPMEDKCPEEAGETSRCMSTRTRTRLKSTIEVAKKDSGVIISDKANSTFTTESESGSDDGIGRSTRTRARLQKEKEAADLAGSTLEDPVRKTRTRHRAQEKELAAGGAEQATQKSAAAMENLSRPHFLVDSRDDKISGSPATPKCQASARGSKRIIEHGRGLSPAPKRARSNIGQELLVRAQPLSTSSPIKNLDESELRDTVPSAHRAPQPFRIKNGSRQGSGFFNRTPGSSQNWSLFQHKTTFLRATPSPQRGPQNIFTMEQRKKHLAEKENKEKERIRRFEEKKKQDLEKRKRDREERFQKVAALRQEQEEKKKQQEEQYKRKLGTTAANKAKLQEDREREEAEKRKQRQRKQMEADFRRKQEEEERHKKILEQEEEARQQEALFLKKRKHEELLRKQRLAEEKAKSEERLAEKEQKFLEEKTKILQLQRERELIAEKARIERENQLLQERLERERLEKEKKAEKEKKLREEMERLKQMEQERLYLREQELQKQKEMAAKERELKQIISNHNKSILNQKQQQHTPASGQAPPNILNTTQTLNTSKTVITAVANNSTSYEITPAKIYTSNSKSDYGLDDKESDDSTDDEDAPKKKIPDWAMGINLNTALIKQCTNPPDLDKMFRFSAITPPDLEKIFKGNCKKRYKQRTSSAIWNTPPLKHC</sequence>
<feature type="domain" description="Inner centromere protein ARK-binding" evidence="9">
    <location>
        <begin position="995"/>
        <end position="1051"/>
    </location>
</feature>
<feature type="compositionally biased region" description="Basic and acidic residues" evidence="8">
    <location>
        <begin position="722"/>
        <end position="736"/>
    </location>
</feature>
<comment type="subcellular location">
    <subcellularLocation>
        <location evidence="2">Cytoplasm</location>
        <location evidence="2">Cytoskeleton</location>
        <location evidence="2">Spindle</location>
    </subcellularLocation>
    <subcellularLocation>
        <location evidence="1">Nucleus</location>
    </subcellularLocation>
</comment>
<feature type="compositionally biased region" description="Polar residues" evidence="8">
    <location>
        <begin position="630"/>
        <end position="655"/>
    </location>
</feature>
<feature type="compositionally biased region" description="Acidic residues" evidence="8">
    <location>
        <begin position="994"/>
        <end position="1004"/>
    </location>
</feature>
<dbReference type="Gene3D" id="6.10.250.2990">
    <property type="match status" value="1"/>
</dbReference>
<feature type="compositionally biased region" description="Polar residues" evidence="8">
    <location>
        <begin position="662"/>
        <end position="673"/>
    </location>
</feature>
<keyword evidence="7" id="KW-0539">Nucleus</keyword>
<comment type="similarity">
    <text evidence="3">Belongs to the INCENP family.</text>
</comment>
<evidence type="ECO:0000256" key="8">
    <source>
        <dbReference type="SAM" id="MobiDB-lite"/>
    </source>
</evidence>
<dbReference type="GO" id="GO:0051257">
    <property type="term" value="P:meiotic spindle midzone assembly"/>
    <property type="evidence" value="ECO:0007669"/>
    <property type="project" value="TreeGrafter"/>
</dbReference>
<dbReference type="AlphaFoldDB" id="A0AAE1AQG9"/>
<gene>
    <name evidence="10" type="ORF">RRG08_046588</name>
</gene>
<evidence type="ECO:0000256" key="1">
    <source>
        <dbReference type="ARBA" id="ARBA00004123"/>
    </source>
</evidence>
<dbReference type="GO" id="GO:0032133">
    <property type="term" value="C:chromosome passenger complex"/>
    <property type="evidence" value="ECO:0007669"/>
    <property type="project" value="TreeGrafter"/>
</dbReference>
<keyword evidence="11" id="KW-1185">Reference proteome</keyword>
<dbReference type="Proteomes" id="UP001283361">
    <property type="component" value="Unassembled WGS sequence"/>
</dbReference>
<dbReference type="GO" id="GO:0000776">
    <property type="term" value="C:kinetochore"/>
    <property type="evidence" value="ECO:0007669"/>
    <property type="project" value="TreeGrafter"/>
</dbReference>
<evidence type="ECO:0000256" key="4">
    <source>
        <dbReference type="ARBA" id="ARBA00022490"/>
    </source>
</evidence>
<feature type="region of interest" description="Disordered" evidence="8">
    <location>
        <begin position="600"/>
        <end position="789"/>
    </location>
</feature>
<keyword evidence="4" id="KW-0963">Cytoplasm</keyword>
<feature type="region of interest" description="Disordered" evidence="8">
    <location>
        <begin position="456"/>
        <end position="582"/>
    </location>
</feature>
<feature type="region of interest" description="Disordered" evidence="8">
    <location>
        <begin position="407"/>
        <end position="436"/>
    </location>
</feature>
<evidence type="ECO:0000259" key="9">
    <source>
        <dbReference type="Pfam" id="PF03941"/>
    </source>
</evidence>
<keyword evidence="5" id="KW-0159">Chromosome partition</keyword>
<keyword evidence="6" id="KW-0206">Cytoskeleton</keyword>
<feature type="compositionally biased region" description="Basic and acidic residues" evidence="8">
    <location>
        <begin position="767"/>
        <end position="789"/>
    </location>
</feature>
<feature type="compositionally biased region" description="Polar residues" evidence="8">
    <location>
        <begin position="301"/>
        <end position="323"/>
    </location>
</feature>
<dbReference type="EMBL" id="JAWDGP010001472">
    <property type="protein sequence ID" value="KAK3791436.1"/>
    <property type="molecule type" value="Genomic_DNA"/>
</dbReference>
<evidence type="ECO:0000256" key="3">
    <source>
        <dbReference type="ARBA" id="ARBA00010042"/>
    </source>
</evidence>
<feature type="compositionally biased region" description="Polar residues" evidence="8">
    <location>
        <begin position="932"/>
        <end position="942"/>
    </location>
</feature>
<accession>A0AAE1AQG9</accession>
<feature type="region of interest" description="Disordered" evidence="8">
    <location>
        <begin position="984"/>
        <end position="1009"/>
    </location>
</feature>
<comment type="caution">
    <text evidence="10">The sequence shown here is derived from an EMBL/GenBank/DDBJ whole genome shotgun (WGS) entry which is preliminary data.</text>
</comment>
<protein>
    <recommendedName>
        <fullName evidence="9">Inner centromere protein ARK-binding domain-containing protein</fullName>
    </recommendedName>
</protein>
<feature type="compositionally biased region" description="Basic and acidic residues" evidence="8">
    <location>
        <begin position="409"/>
        <end position="422"/>
    </location>
</feature>
<feature type="compositionally biased region" description="Basic and acidic residues" evidence="8">
    <location>
        <begin position="540"/>
        <end position="549"/>
    </location>
</feature>
<dbReference type="GO" id="GO:0051310">
    <property type="term" value="P:metaphase chromosome alignment"/>
    <property type="evidence" value="ECO:0007669"/>
    <property type="project" value="TreeGrafter"/>
</dbReference>
<feature type="compositionally biased region" description="Basic and acidic residues" evidence="8">
    <location>
        <begin position="682"/>
        <end position="715"/>
    </location>
</feature>
<feature type="compositionally biased region" description="Polar residues" evidence="8">
    <location>
        <begin position="457"/>
        <end position="467"/>
    </location>
</feature>
<dbReference type="Pfam" id="PF03941">
    <property type="entry name" value="INCENP_ARK-bind"/>
    <property type="match status" value="1"/>
</dbReference>
<evidence type="ECO:0000256" key="5">
    <source>
        <dbReference type="ARBA" id="ARBA00022829"/>
    </source>
</evidence>
<proteinExistence type="inferred from homology"/>
<feature type="compositionally biased region" description="Polar residues" evidence="8">
    <location>
        <begin position="218"/>
        <end position="244"/>
    </location>
</feature>
<feature type="region of interest" description="Disordered" evidence="8">
    <location>
        <begin position="932"/>
        <end position="953"/>
    </location>
</feature>
<dbReference type="GO" id="GO:1990385">
    <property type="term" value="C:meiotic spindle midzone"/>
    <property type="evidence" value="ECO:0007669"/>
    <property type="project" value="TreeGrafter"/>
</dbReference>
<evidence type="ECO:0000256" key="7">
    <source>
        <dbReference type="ARBA" id="ARBA00023242"/>
    </source>
</evidence>
<dbReference type="PANTHER" id="PTHR13142">
    <property type="entry name" value="INNER CENTROMERE PROTEIN"/>
    <property type="match status" value="1"/>
</dbReference>
<feature type="compositionally biased region" description="Basic and acidic residues" evidence="8">
    <location>
        <begin position="748"/>
        <end position="760"/>
    </location>
</feature>
<evidence type="ECO:0000313" key="11">
    <source>
        <dbReference type="Proteomes" id="UP001283361"/>
    </source>
</evidence>
<feature type="region of interest" description="Disordered" evidence="8">
    <location>
        <begin position="216"/>
        <end position="333"/>
    </location>
</feature>
<dbReference type="PANTHER" id="PTHR13142:SF1">
    <property type="entry name" value="INNER CENTROMERE PROTEIN"/>
    <property type="match status" value="1"/>
</dbReference>
<organism evidence="10 11">
    <name type="scientific">Elysia crispata</name>
    <name type="common">lettuce slug</name>
    <dbReference type="NCBI Taxonomy" id="231223"/>
    <lineage>
        <taxon>Eukaryota</taxon>
        <taxon>Metazoa</taxon>
        <taxon>Spiralia</taxon>
        <taxon>Lophotrochozoa</taxon>
        <taxon>Mollusca</taxon>
        <taxon>Gastropoda</taxon>
        <taxon>Heterobranchia</taxon>
        <taxon>Euthyneura</taxon>
        <taxon>Panpulmonata</taxon>
        <taxon>Sacoglossa</taxon>
        <taxon>Placobranchoidea</taxon>
        <taxon>Plakobranchidae</taxon>
        <taxon>Elysia</taxon>
    </lineage>
</organism>
<reference evidence="10" key="1">
    <citation type="journal article" date="2023" name="G3 (Bethesda)">
        <title>A reference genome for the long-term kleptoplast-retaining sea slug Elysia crispata morphotype clarki.</title>
        <authorList>
            <person name="Eastman K.E."/>
            <person name="Pendleton A.L."/>
            <person name="Shaikh M.A."/>
            <person name="Suttiyut T."/>
            <person name="Ogas R."/>
            <person name="Tomko P."/>
            <person name="Gavelis G."/>
            <person name="Widhalm J.R."/>
            <person name="Wisecaver J.H."/>
        </authorList>
    </citation>
    <scope>NUCLEOTIDE SEQUENCE</scope>
    <source>
        <strain evidence="10">ECLA1</strain>
    </source>
</reference>
<evidence type="ECO:0000313" key="10">
    <source>
        <dbReference type="EMBL" id="KAK3791436.1"/>
    </source>
</evidence>
<dbReference type="InterPro" id="IPR005635">
    <property type="entry name" value="Inner_centromere_prot_ARK-bd"/>
</dbReference>
<dbReference type="GO" id="GO:0005634">
    <property type="term" value="C:nucleus"/>
    <property type="evidence" value="ECO:0007669"/>
    <property type="project" value="UniProtKB-SubCell"/>
</dbReference>
<name>A0AAE1AQG9_9GAST</name>
<evidence type="ECO:0000256" key="6">
    <source>
        <dbReference type="ARBA" id="ARBA00023212"/>
    </source>
</evidence>
<evidence type="ECO:0000256" key="2">
    <source>
        <dbReference type="ARBA" id="ARBA00004186"/>
    </source>
</evidence>
<dbReference type="GO" id="GO:0000281">
    <property type="term" value="P:mitotic cytokinesis"/>
    <property type="evidence" value="ECO:0007669"/>
    <property type="project" value="TreeGrafter"/>
</dbReference>